<proteinExistence type="predicted"/>
<keyword evidence="3" id="KW-1185">Reference proteome</keyword>
<dbReference type="AlphaFoldDB" id="A0A4S4MW48"/>
<evidence type="ECO:0000313" key="3">
    <source>
        <dbReference type="Proteomes" id="UP000308730"/>
    </source>
</evidence>
<dbReference type="Proteomes" id="UP000308730">
    <property type="component" value="Unassembled WGS sequence"/>
</dbReference>
<dbReference type="OrthoDB" id="4023585at2759"/>
<sequence>MLRNAISTTSSRVVLASTSTRSLGRSFHSTPLAAKTATDKVKEVVDKVNKTVGRGLAQAIEKGEKATEVTKDAVGTTTDKAKQSADVAGQKANQAAAGMREGKEDFKKEVRK</sequence>
<dbReference type="EMBL" id="SGPM01000091">
    <property type="protein sequence ID" value="THH30165.1"/>
    <property type="molecule type" value="Genomic_DNA"/>
</dbReference>
<comment type="caution">
    <text evidence="2">The sequence shown here is derived from an EMBL/GenBank/DDBJ whole genome shotgun (WGS) entry which is preliminary data.</text>
</comment>
<feature type="region of interest" description="Disordered" evidence="1">
    <location>
        <begin position="74"/>
        <end position="112"/>
    </location>
</feature>
<gene>
    <name evidence="2" type="ORF">EUX98_g3999</name>
</gene>
<accession>A0A4S4MW48</accession>
<evidence type="ECO:0000313" key="2">
    <source>
        <dbReference type="EMBL" id="THH30165.1"/>
    </source>
</evidence>
<organism evidence="2 3">
    <name type="scientific">Antrodiella citrinella</name>
    <dbReference type="NCBI Taxonomy" id="2447956"/>
    <lineage>
        <taxon>Eukaryota</taxon>
        <taxon>Fungi</taxon>
        <taxon>Dikarya</taxon>
        <taxon>Basidiomycota</taxon>
        <taxon>Agaricomycotina</taxon>
        <taxon>Agaricomycetes</taxon>
        <taxon>Polyporales</taxon>
        <taxon>Steccherinaceae</taxon>
        <taxon>Antrodiella</taxon>
    </lineage>
</organism>
<protein>
    <submittedName>
        <fullName evidence="2">Uncharacterized protein</fullName>
    </submittedName>
</protein>
<feature type="compositionally biased region" description="Basic and acidic residues" evidence="1">
    <location>
        <begin position="100"/>
        <end position="112"/>
    </location>
</feature>
<name>A0A4S4MW48_9APHY</name>
<reference evidence="2 3" key="1">
    <citation type="submission" date="2019-02" db="EMBL/GenBank/DDBJ databases">
        <title>Genome sequencing of the rare red list fungi Antrodiella citrinella (Flaviporus citrinellus).</title>
        <authorList>
            <person name="Buettner E."/>
            <person name="Kellner H."/>
        </authorList>
    </citation>
    <scope>NUCLEOTIDE SEQUENCE [LARGE SCALE GENOMIC DNA]</scope>
    <source>
        <strain evidence="2 3">DSM 108506</strain>
    </source>
</reference>
<evidence type="ECO:0000256" key="1">
    <source>
        <dbReference type="SAM" id="MobiDB-lite"/>
    </source>
</evidence>